<organism evidence="3 4">
    <name type="scientific">Erythrobacter longus</name>
    <dbReference type="NCBI Taxonomy" id="1044"/>
    <lineage>
        <taxon>Bacteria</taxon>
        <taxon>Pseudomonadati</taxon>
        <taxon>Pseudomonadota</taxon>
        <taxon>Alphaproteobacteria</taxon>
        <taxon>Sphingomonadales</taxon>
        <taxon>Erythrobacteraceae</taxon>
        <taxon>Erythrobacter/Porphyrobacter group</taxon>
        <taxon>Erythrobacter</taxon>
    </lineage>
</organism>
<evidence type="ECO:0000259" key="2">
    <source>
        <dbReference type="Pfam" id="PF09917"/>
    </source>
</evidence>
<keyword evidence="1" id="KW-0732">Signal</keyword>
<feature type="chain" id="PRO_5001698553" description="DUF2147 domain-containing protein" evidence="1">
    <location>
        <begin position="25"/>
        <end position="142"/>
    </location>
</feature>
<dbReference type="AlphaFoldDB" id="A0A074M7S0"/>
<gene>
    <name evidence="3" type="ORF">EH31_15195</name>
</gene>
<evidence type="ECO:0000313" key="3">
    <source>
        <dbReference type="EMBL" id="KEO88780.1"/>
    </source>
</evidence>
<dbReference type="InterPro" id="IPR019223">
    <property type="entry name" value="DUF2147"/>
</dbReference>
<evidence type="ECO:0000256" key="1">
    <source>
        <dbReference type="SAM" id="SignalP"/>
    </source>
</evidence>
<feature type="domain" description="DUF2147" evidence="2">
    <location>
        <begin position="30"/>
        <end position="140"/>
    </location>
</feature>
<dbReference type="STRING" id="1044.EH31_15195"/>
<keyword evidence="4" id="KW-1185">Reference proteome</keyword>
<sequence>MHRLFLSLGMLAAAFLAFPAQALAADSIAGRWVTQDRDAVVEIKQCGNVTCGRIARFLVTPPDGADQRDINNPDANLRQRKLLGLPILTQFREDGSKWRGRIYDPNNGKSYRSVIQRKGANTIEVSGCIGPFCQTQTWRRAR</sequence>
<accession>A0A074M7S0</accession>
<dbReference type="EMBL" id="JMIW01000007">
    <property type="protein sequence ID" value="KEO88780.1"/>
    <property type="molecule type" value="Genomic_DNA"/>
</dbReference>
<dbReference type="PANTHER" id="PTHR36919">
    <property type="entry name" value="BLR1215 PROTEIN"/>
    <property type="match status" value="1"/>
</dbReference>
<dbReference type="Proteomes" id="UP000027647">
    <property type="component" value="Unassembled WGS sequence"/>
</dbReference>
<reference evidence="3 4" key="1">
    <citation type="submission" date="2014-04" db="EMBL/GenBank/DDBJ databases">
        <title>A comprehensive comparison of genomes of Erythrobacter spp. strains.</title>
        <authorList>
            <person name="Zheng Q."/>
        </authorList>
    </citation>
    <scope>NUCLEOTIDE SEQUENCE [LARGE SCALE GENOMIC DNA]</scope>
    <source>
        <strain evidence="3 4">DSM 6997</strain>
    </source>
</reference>
<dbReference type="Pfam" id="PF09917">
    <property type="entry name" value="DUF2147"/>
    <property type="match status" value="1"/>
</dbReference>
<feature type="signal peptide" evidence="1">
    <location>
        <begin position="1"/>
        <end position="24"/>
    </location>
</feature>
<name>A0A074M7S0_ERYLO</name>
<dbReference type="PANTHER" id="PTHR36919:SF2">
    <property type="entry name" value="BLL6627 PROTEIN"/>
    <property type="match status" value="1"/>
</dbReference>
<dbReference type="Gene3D" id="2.40.128.520">
    <property type="match status" value="1"/>
</dbReference>
<comment type="caution">
    <text evidence="3">The sequence shown here is derived from an EMBL/GenBank/DDBJ whole genome shotgun (WGS) entry which is preliminary data.</text>
</comment>
<protein>
    <recommendedName>
        <fullName evidence="2">DUF2147 domain-containing protein</fullName>
    </recommendedName>
</protein>
<proteinExistence type="predicted"/>
<dbReference type="eggNOG" id="COG4731">
    <property type="taxonomic scope" value="Bacteria"/>
</dbReference>
<evidence type="ECO:0000313" key="4">
    <source>
        <dbReference type="Proteomes" id="UP000027647"/>
    </source>
</evidence>